<feature type="coiled-coil region" evidence="1">
    <location>
        <begin position="25"/>
        <end position="75"/>
    </location>
</feature>
<sequence length="124" mass="13605">MIGQSVSGISPVQVIMAYGGTQSDVSSLEKQRDRLMLELDRVNAAPGTEAVPYRREQLQRQIRLLEVQLARKAGSSTSTDVSTALQNVQAPPMRTEWKGFLKGIGQTDPRTATVNAEGRFEAFI</sequence>
<dbReference type="EMBL" id="JAGGLV010000001">
    <property type="protein sequence ID" value="MBP2110353.1"/>
    <property type="molecule type" value="Genomic_DNA"/>
</dbReference>
<dbReference type="Proteomes" id="UP000773462">
    <property type="component" value="Unassembled WGS sequence"/>
</dbReference>
<dbReference type="RefSeq" id="WP_209868900.1">
    <property type="nucleotide sequence ID" value="NZ_JAGGLV010000001.1"/>
</dbReference>
<evidence type="ECO:0000256" key="1">
    <source>
        <dbReference type="SAM" id="Coils"/>
    </source>
</evidence>
<protein>
    <submittedName>
        <fullName evidence="2">Uncharacterized protein</fullName>
    </submittedName>
</protein>
<proteinExistence type="predicted"/>
<keyword evidence="3" id="KW-1185">Reference proteome</keyword>
<comment type="caution">
    <text evidence="2">The sequence shown here is derived from an EMBL/GenBank/DDBJ whole genome shotgun (WGS) entry which is preliminary data.</text>
</comment>
<gene>
    <name evidence="2" type="ORF">J2Z70_000492</name>
</gene>
<reference evidence="2 3" key="1">
    <citation type="submission" date="2021-03" db="EMBL/GenBank/DDBJ databases">
        <title>Genomic Encyclopedia of Type Strains, Phase IV (KMG-IV): sequencing the most valuable type-strain genomes for metagenomic binning, comparative biology and taxonomic classification.</title>
        <authorList>
            <person name="Goeker M."/>
        </authorList>
    </citation>
    <scope>NUCLEOTIDE SEQUENCE [LARGE SCALE GENOMIC DNA]</scope>
    <source>
        <strain evidence="2 3">DSM 101953</strain>
    </source>
</reference>
<keyword evidence="1" id="KW-0175">Coiled coil</keyword>
<evidence type="ECO:0000313" key="2">
    <source>
        <dbReference type="EMBL" id="MBP2110353.1"/>
    </source>
</evidence>
<organism evidence="2 3">
    <name type="scientific">Paenibacillus silagei</name>
    <dbReference type="NCBI Taxonomy" id="1670801"/>
    <lineage>
        <taxon>Bacteria</taxon>
        <taxon>Bacillati</taxon>
        <taxon>Bacillota</taxon>
        <taxon>Bacilli</taxon>
        <taxon>Bacillales</taxon>
        <taxon>Paenibacillaceae</taxon>
        <taxon>Paenibacillus</taxon>
    </lineage>
</organism>
<accession>A0ABS4NJZ1</accession>
<evidence type="ECO:0000313" key="3">
    <source>
        <dbReference type="Proteomes" id="UP000773462"/>
    </source>
</evidence>
<name>A0ABS4NJZ1_9BACL</name>